<keyword evidence="1" id="KW-0812">Transmembrane</keyword>
<evidence type="ECO:0000313" key="3">
    <source>
        <dbReference type="Proteomes" id="UP000265520"/>
    </source>
</evidence>
<organism evidence="2 3">
    <name type="scientific">Trifolium medium</name>
    <dbReference type="NCBI Taxonomy" id="97028"/>
    <lineage>
        <taxon>Eukaryota</taxon>
        <taxon>Viridiplantae</taxon>
        <taxon>Streptophyta</taxon>
        <taxon>Embryophyta</taxon>
        <taxon>Tracheophyta</taxon>
        <taxon>Spermatophyta</taxon>
        <taxon>Magnoliopsida</taxon>
        <taxon>eudicotyledons</taxon>
        <taxon>Gunneridae</taxon>
        <taxon>Pentapetalae</taxon>
        <taxon>rosids</taxon>
        <taxon>fabids</taxon>
        <taxon>Fabales</taxon>
        <taxon>Fabaceae</taxon>
        <taxon>Papilionoideae</taxon>
        <taxon>50 kb inversion clade</taxon>
        <taxon>NPAAA clade</taxon>
        <taxon>Hologalegina</taxon>
        <taxon>IRL clade</taxon>
        <taxon>Trifolieae</taxon>
        <taxon>Trifolium</taxon>
    </lineage>
</organism>
<feature type="non-terminal residue" evidence="2">
    <location>
        <position position="1"/>
    </location>
</feature>
<comment type="caution">
    <text evidence="2">The sequence shown here is derived from an EMBL/GenBank/DDBJ whole genome shotgun (WGS) entry which is preliminary data.</text>
</comment>
<reference evidence="2 3" key="1">
    <citation type="journal article" date="2018" name="Front. Plant Sci.">
        <title>Red Clover (Trifolium pratense) and Zigzag Clover (T. medium) - A Picture of Genomic Similarities and Differences.</title>
        <authorList>
            <person name="Dluhosova J."/>
            <person name="Istvanek J."/>
            <person name="Nedelnik J."/>
            <person name="Repkova J."/>
        </authorList>
    </citation>
    <scope>NUCLEOTIDE SEQUENCE [LARGE SCALE GENOMIC DNA]</scope>
    <source>
        <strain evidence="3">cv. 10/8</strain>
        <tissue evidence="2">Leaf</tissue>
    </source>
</reference>
<sequence length="70" mass="7880">EKSDETLEHIALLLYCSRDCLSYMLTIVVRLLANKNDKKRKRVSDSDSNSVLIPAPIADVPIPSENMVCF</sequence>
<keyword evidence="3" id="KW-1185">Reference proteome</keyword>
<dbReference type="AlphaFoldDB" id="A0A392QCR7"/>
<evidence type="ECO:0000313" key="2">
    <source>
        <dbReference type="EMBL" id="MCI21672.1"/>
    </source>
</evidence>
<keyword evidence="1" id="KW-0472">Membrane</keyword>
<proteinExistence type="predicted"/>
<protein>
    <submittedName>
        <fullName evidence="2">Uncharacterized protein</fullName>
    </submittedName>
</protein>
<dbReference type="Proteomes" id="UP000265520">
    <property type="component" value="Unassembled WGS sequence"/>
</dbReference>
<name>A0A392QCR7_9FABA</name>
<accession>A0A392QCR7</accession>
<keyword evidence="1" id="KW-1133">Transmembrane helix</keyword>
<feature type="transmembrane region" description="Helical" evidence="1">
    <location>
        <begin position="12"/>
        <end position="33"/>
    </location>
</feature>
<evidence type="ECO:0000256" key="1">
    <source>
        <dbReference type="SAM" id="Phobius"/>
    </source>
</evidence>
<dbReference type="EMBL" id="LXQA010126194">
    <property type="protein sequence ID" value="MCI21672.1"/>
    <property type="molecule type" value="Genomic_DNA"/>
</dbReference>